<dbReference type="EMBL" id="BAEH01000051">
    <property type="protein sequence ID" value="GAB18307.1"/>
    <property type="molecule type" value="Genomic_DNA"/>
</dbReference>
<keyword evidence="2" id="KW-1185">Reference proteome</keyword>
<proteinExistence type="predicted"/>
<protein>
    <submittedName>
        <fullName evidence="1">Uncharacterized protein</fullName>
    </submittedName>
</protein>
<dbReference type="AlphaFoldDB" id="H0QZQ6"/>
<name>H0QZQ6_9ACTN</name>
<dbReference type="eggNOG" id="COG2207">
    <property type="taxonomic scope" value="Bacteria"/>
</dbReference>
<reference evidence="1 2" key="1">
    <citation type="submission" date="2011-12" db="EMBL/GenBank/DDBJ databases">
        <title>Whole genome shotgun sequence of Gordonia effusa NBRC 100432.</title>
        <authorList>
            <person name="Yoshida I."/>
            <person name="Takarada H."/>
            <person name="Hosoyama A."/>
            <person name="Tsuchikane K."/>
            <person name="Katsumata H."/>
            <person name="Yamazaki S."/>
            <person name="Fujita N."/>
        </authorList>
    </citation>
    <scope>NUCLEOTIDE SEQUENCE [LARGE SCALE GENOMIC DNA]</scope>
    <source>
        <strain evidence="1 2">NBRC 100432</strain>
    </source>
</reference>
<comment type="caution">
    <text evidence="1">The sequence shown here is derived from an EMBL/GenBank/DDBJ whole genome shotgun (WGS) entry which is preliminary data.</text>
</comment>
<evidence type="ECO:0000313" key="2">
    <source>
        <dbReference type="Proteomes" id="UP000035034"/>
    </source>
</evidence>
<evidence type="ECO:0000313" key="1">
    <source>
        <dbReference type="EMBL" id="GAB18307.1"/>
    </source>
</evidence>
<sequence length="209" mass="23308">MHQSEPQEIRFSQLIEAHKTRTGVGDAELGRRIGTSRQNVLNWRTKPLMRLPASRHLMNLAWTIEMPYEVVLDAAVREIGYLPGESIILGEEVLDHLISGSAAQFARESAAILKASEDQATLIIGAAAVKFLILQWQTTTPDHAITFLRTYFAHLVKCEPSVTWGQVRQALRREIGVRLPTEERSALLERATNECTSARTSTIKGAIPL</sequence>
<accession>H0QZQ6</accession>
<dbReference type="Proteomes" id="UP000035034">
    <property type="component" value="Unassembled WGS sequence"/>
</dbReference>
<gene>
    <name evidence="1" type="ORF">GOEFS_051_00020</name>
</gene>
<dbReference type="RefSeq" id="WP_007317644.1">
    <property type="nucleotide sequence ID" value="NZ_BAEH01000051.1"/>
</dbReference>
<organism evidence="1 2">
    <name type="scientific">Gordonia effusa NBRC 100432</name>
    <dbReference type="NCBI Taxonomy" id="1077974"/>
    <lineage>
        <taxon>Bacteria</taxon>
        <taxon>Bacillati</taxon>
        <taxon>Actinomycetota</taxon>
        <taxon>Actinomycetes</taxon>
        <taxon>Mycobacteriales</taxon>
        <taxon>Gordoniaceae</taxon>
        <taxon>Gordonia</taxon>
    </lineage>
</organism>